<dbReference type="InterPro" id="IPR001619">
    <property type="entry name" value="Sec1-like"/>
</dbReference>
<dbReference type="AlphaFoldDB" id="A0A7J7XI20"/>
<feature type="region of interest" description="Disordered" evidence="3">
    <location>
        <begin position="64"/>
        <end position="92"/>
    </location>
</feature>
<evidence type="ECO:0000313" key="4">
    <source>
        <dbReference type="EMBL" id="KAF6349272.1"/>
    </source>
</evidence>
<dbReference type="EMBL" id="JABWUV010000006">
    <property type="protein sequence ID" value="KAF6349272.1"/>
    <property type="molecule type" value="Genomic_DNA"/>
</dbReference>
<dbReference type="GO" id="GO:0016192">
    <property type="term" value="P:vesicle-mediated transport"/>
    <property type="evidence" value="ECO:0007669"/>
    <property type="project" value="InterPro"/>
</dbReference>
<accession>A0A7J7XI20</accession>
<sequence>MKLIVPVLLDAAVPAYDKIRVLLLYILLRNGVSEENLAKLIQHANVQAHSSLIRNLEQLGATVTNPGQEPPASPSIPHRLQGPGVSSRLERRERLEPTYQLSRWTPVVKDVMECSLRPLAQEQGWCGGPGGAPAHHLHSGRRGHVRNEGRLRSDQGHGWQVGGADWLLTHPHSNPLPG</sequence>
<dbReference type="VEuPathDB" id="HostDB:GeneID_118658897"/>
<evidence type="ECO:0000256" key="3">
    <source>
        <dbReference type="SAM" id="MobiDB-lite"/>
    </source>
</evidence>
<proteinExistence type="inferred from homology"/>
<comment type="similarity">
    <text evidence="1">Belongs to the STXBP/unc-18/SEC1 family.</text>
</comment>
<comment type="caution">
    <text evidence="4">The sequence shown here is derived from an EMBL/GenBank/DDBJ whole genome shotgun (WGS) entry which is preliminary data.</text>
</comment>
<keyword evidence="2" id="KW-0813">Transport</keyword>
<keyword evidence="2" id="KW-0653">Protein transport</keyword>
<keyword evidence="5" id="KW-1185">Reference proteome</keyword>
<dbReference type="InterPro" id="IPR036045">
    <property type="entry name" value="Sec1-like_sf"/>
</dbReference>
<evidence type="ECO:0000313" key="5">
    <source>
        <dbReference type="Proteomes" id="UP000527355"/>
    </source>
</evidence>
<organism evidence="4 5">
    <name type="scientific">Myotis myotis</name>
    <name type="common">Greater mouse-eared bat</name>
    <name type="synonym">Vespertilio myotis</name>
    <dbReference type="NCBI Taxonomy" id="51298"/>
    <lineage>
        <taxon>Eukaryota</taxon>
        <taxon>Metazoa</taxon>
        <taxon>Chordata</taxon>
        <taxon>Craniata</taxon>
        <taxon>Vertebrata</taxon>
        <taxon>Euteleostomi</taxon>
        <taxon>Mammalia</taxon>
        <taxon>Eutheria</taxon>
        <taxon>Laurasiatheria</taxon>
        <taxon>Chiroptera</taxon>
        <taxon>Yangochiroptera</taxon>
        <taxon>Vespertilionidae</taxon>
        <taxon>Myotis</taxon>
    </lineage>
</organism>
<gene>
    <name evidence="4" type="ORF">mMyoMyo1_011812</name>
</gene>
<reference evidence="4 5" key="1">
    <citation type="journal article" date="2020" name="Nature">
        <title>Six reference-quality genomes reveal evolution of bat adaptations.</title>
        <authorList>
            <person name="Jebb D."/>
            <person name="Huang Z."/>
            <person name="Pippel M."/>
            <person name="Hughes G.M."/>
            <person name="Lavrichenko K."/>
            <person name="Devanna P."/>
            <person name="Winkler S."/>
            <person name="Jermiin L.S."/>
            <person name="Skirmuntt E.C."/>
            <person name="Katzourakis A."/>
            <person name="Burkitt-Gray L."/>
            <person name="Ray D.A."/>
            <person name="Sullivan K.A.M."/>
            <person name="Roscito J.G."/>
            <person name="Kirilenko B.M."/>
            <person name="Davalos L.M."/>
            <person name="Corthals A.P."/>
            <person name="Power M.L."/>
            <person name="Jones G."/>
            <person name="Ransome R.D."/>
            <person name="Dechmann D.K.N."/>
            <person name="Locatelli A.G."/>
            <person name="Puechmaille S.J."/>
            <person name="Fedrigo O."/>
            <person name="Jarvis E.D."/>
            <person name="Hiller M."/>
            <person name="Vernes S.C."/>
            <person name="Myers E.W."/>
            <person name="Teeling E.C."/>
        </authorList>
    </citation>
    <scope>NUCLEOTIDE SEQUENCE [LARGE SCALE GENOMIC DNA]</scope>
    <source>
        <strain evidence="4">MMyoMyo1</strain>
        <tissue evidence="4">Flight muscle</tissue>
    </source>
</reference>
<dbReference type="GO" id="GO:0015031">
    <property type="term" value="P:protein transport"/>
    <property type="evidence" value="ECO:0007669"/>
    <property type="project" value="UniProtKB-KW"/>
</dbReference>
<protein>
    <submittedName>
        <fullName evidence="4">Uncharacterized protein</fullName>
    </submittedName>
</protein>
<evidence type="ECO:0000256" key="1">
    <source>
        <dbReference type="ARBA" id="ARBA00009884"/>
    </source>
</evidence>
<evidence type="ECO:0000256" key="2">
    <source>
        <dbReference type="ARBA" id="ARBA00022927"/>
    </source>
</evidence>
<name>A0A7J7XI20_MYOMY</name>
<dbReference type="Proteomes" id="UP000527355">
    <property type="component" value="Unassembled WGS sequence"/>
</dbReference>
<dbReference type="Gene3D" id="1.25.40.60">
    <property type="match status" value="1"/>
</dbReference>
<dbReference type="Pfam" id="PF00995">
    <property type="entry name" value="Sec1"/>
    <property type="match status" value="1"/>
</dbReference>
<dbReference type="SUPFAM" id="SSF56815">
    <property type="entry name" value="Sec1/munc18-like (SM) proteins"/>
    <property type="match status" value="1"/>
</dbReference>